<gene>
    <name evidence="2" type="ORF">ACFQRG_14750</name>
</gene>
<dbReference type="InterPro" id="IPR001279">
    <property type="entry name" value="Metallo-B-lactamas"/>
</dbReference>
<dbReference type="InterPro" id="IPR036866">
    <property type="entry name" value="RibonucZ/Hydroxyglut_hydro"/>
</dbReference>
<organism evidence="2 3">
    <name type="scientific">Scopulibacillus cellulosilyticus</name>
    <dbReference type="NCBI Taxonomy" id="2665665"/>
    <lineage>
        <taxon>Bacteria</taxon>
        <taxon>Bacillati</taxon>
        <taxon>Bacillota</taxon>
        <taxon>Bacilli</taxon>
        <taxon>Bacillales</taxon>
        <taxon>Sporolactobacillaceae</taxon>
        <taxon>Scopulibacillus</taxon>
    </lineage>
</organism>
<evidence type="ECO:0000313" key="2">
    <source>
        <dbReference type="EMBL" id="MFC7394212.1"/>
    </source>
</evidence>
<evidence type="ECO:0000259" key="1">
    <source>
        <dbReference type="SMART" id="SM00849"/>
    </source>
</evidence>
<dbReference type="CDD" id="cd07725">
    <property type="entry name" value="TTHA1429-like_MBL-fold"/>
    <property type="match status" value="1"/>
</dbReference>
<accession>A0ABW2PXU8</accession>
<dbReference type="SUPFAM" id="SSF56281">
    <property type="entry name" value="Metallo-hydrolase/oxidoreductase"/>
    <property type="match status" value="1"/>
</dbReference>
<dbReference type="Pfam" id="PF21221">
    <property type="entry name" value="B_lactamase-like_C"/>
    <property type="match status" value="1"/>
</dbReference>
<feature type="domain" description="Metallo-beta-lactamase" evidence="1">
    <location>
        <begin position="20"/>
        <end position="227"/>
    </location>
</feature>
<dbReference type="Gene3D" id="1.10.10.10">
    <property type="entry name" value="Winged helix-like DNA-binding domain superfamily/Winged helix DNA-binding domain"/>
    <property type="match status" value="1"/>
</dbReference>
<dbReference type="InterPro" id="IPR050662">
    <property type="entry name" value="Sec-metab_biosynth-thioest"/>
</dbReference>
<protein>
    <submittedName>
        <fullName evidence="2">MBL fold metallo-hydrolase</fullName>
    </submittedName>
</protein>
<dbReference type="Pfam" id="PF00753">
    <property type="entry name" value="Lactamase_B"/>
    <property type="match status" value="1"/>
</dbReference>
<dbReference type="InterPro" id="IPR048933">
    <property type="entry name" value="B_lactamase-like_C"/>
</dbReference>
<evidence type="ECO:0000313" key="3">
    <source>
        <dbReference type="Proteomes" id="UP001596505"/>
    </source>
</evidence>
<keyword evidence="3" id="KW-1185">Reference proteome</keyword>
<proteinExistence type="predicted"/>
<dbReference type="RefSeq" id="WP_380967330.1">
    <property type="nucleotide sequence ID" value="NZ_JBHTCO010000019.1"/>
</dbReference>
<name>A0ABW2PXU8_9BACL</name>
<dbReference type="Proteomes" id="UP001596505">
    <property type="component" value="Unassembled WGS sequence"/>
</dbReference>
<comment type="caution">
    <text evidence="2">The sequence shown here is derived from an EMBL/GenBank/DDBJ whole genome shotgun (WGS) entry which is preliminary data.</text>
</comment>
<dbReference type="SMART" id="SM00849">
    <property type="entry name" value="Lactamase_B"/>
    <property type="match status" value="1"/>
</dbReference>
<dbReference type="Gene3D" id="3.60.15.10">
    <property type="entry name" value="Ribonuclease Z/Hydroxyacylglutathione hydrolase-like"/>
    <property type="match status" value="1"/>
</dbReference>
<dbReference type="PANTHER" id="PTHR23131:SF4">
    <property type="entry name" value="METALLO-BETA-LACTAMASE SUPERFAMILY POTEIN"/>
    <property type="match status" value="1"/>
</dbReference>
<dbReference type="PANTHER" id="PTHR23131">
    <property type="entry name" value="ENDORIBONUCLEASE LACTB2"/>
    <property type="match status" value="1"/>
</dbReference>
<sequence>MLDDLGIIPVKIDLPFRLNHVNCFLAEGSGGWTVIDTGLHNKKTAELWDEQLKGKRVTDIIITHYHPDHYGYAGGLQRKTGAQVSMSEIDARDGSASWEKGSIRNIQENYALCGIPYETAQQMIGNTQGFYKSITPYPEVNHYLQEGEKIPFGLFEYEVIFTPGHSDGLVTFYNKDKNVLLSTDHILPKITPNIAYWFHGDENPLASYLNSLKKVRKLNADFVIPSHGQPFYGANDRIDKIIQHHDARLEKTLDCIKNGATIFEACQGLFRRDLNIHETRFALGETLAHLEYLRYDKQCQREILSGKWWYFL</sequence>
<dbReference type="InterPro" id="IPR036388">
    <property type="entry name" value="WH-like_DNA-bd_sf"/>
</dbReference>
<reference evidence="3" key="1">
    <citation type="journal article" date="2019" name="Int. J. Syst. Evol. Microbiol.">
        <title>The Global Catalogue of Microorganisms (GCM) 10K type strain sequencing project: providing services to taxonomists for standard genome sequencing and annotation.</title>
        <authorList>
            <consortium name="The Broad Institute Genomics Platform"/>
            <consortium name="The Broad Institute Genome Sequencing Center for Infectious Disease"/>
            <person name="Wu L."/>
            <person name="Ma J."/>
        </authorList>
    </citation>
    <scope>NUCLEOTIDE SEQUENCE [LARGE SCALE GENOMIC DNA]</scope>
    <source>
        <strain evidence="3">CGMCC 1.16305</strain>
    </source>
</reference>
<dbReference type="EMBL" id="JBHTCO010000019">
    <property type="protein sequence ID" value="MFC7394212.1"/>
    <property type="molecule type" value="Genomic_DNA"/>
</dbReference>